<reference evidence="2 3" key="1">
    <citation type="journal article" date="2020" name="Mol. Plant">
        <title>The Chromosome-Based Rubber Tree Genome Provides New Insights into Spurge Genome Evolution and Rubber Biosynthesis.</title>
        <authorList>
            <person name="Liu J."/>
            <person name="Shi C."/>
            <person name="Shi C.C."/>
            <person name="Li W."/>
            <person name="Zhang Q.J."/>
            <person name="Zhang Y."/>
            <person name="Li K."/>
            <person name="Lu H.F."/>
            <person name="Shi C."/>
            <person name="Zhu S.T."/>
            <person name="Xiao Z.Y."/>
            <person name="Nan H."/>
            <person name="Yue Y."/>
            <person name="Zhu X.G."/>
            <person name="Wu Y."/>
            <person name="Hong X.N."/>
            <person name="Fan G.Y."/>
            <person name="Tong Y."/>
            <person name="Zhang D."/>
            <person name="Mao C.L."/>
            <person name="Liu Y.L."/>
            <person name="Hao S.J."/>
            <person name="Liu W.Q."/>
            <person name="Lv M.Q."/>
            <person name="Zhang H.B."/>
            <person name="Liu Y."/>
            <person name="Hu-Tang G.R."/>
            <person name="Wang J.P."/>
            <person name="Wang J.H."/>
            <person name="Sun Y.H."/>
            <person name="Ni S.B."/>
            <person name="Chen W.B."/>
            <person name="Zhang X.C."/>
            <person name="Jiao Y.N."/>
            <person name="Eichler E.E."/>
            <person name="Li G.H."/>
            <person name="Liu X."/>
            <person name="Gao L.Z."/>
        </authorList>
    </citation>
    <scope>NUCLEOTIDE SEQUENCE [LARGE SCALE GENOMIC DNA]</scope>
    <source>
        <strain evidence="3">cv. GT1</strain>
        <tissue evidence="2">Leaf</tissue>
    </source>
</reference>
<evidence type="ECO:0000313" key="3">
    <source>
        <dbReference type="Proteomes" id="UP000467840"/>
    </source>
</evidence>
<dbReference type="GO" id="GO:0030544">
    <property type="term" value="F:Hsp70 protein binding"/>
    <property type="evidence" value="ECO:0007669"/>
    <property type="project" value="InterPro"/>
</dbReference>
<name>A0A6A6MZX7_HEVBR</name>
<dbReference type="AlphaFoldDB" id="A0A6A6MZX7"/>
<dbReference type="PANTHER" id="PTHR43888">
    <property type="entry name" value="DNAJ-LIKE-2, ISOFORM A-RELATED"/>
    <property type="match status" value="1"/>
</dbReference>
<organism evidence="2 3">
    <name type="scientific">Hevea brasiliensis</name>
    <name type="common">Para rubber tree</name>
    <name type="synonym">Siphonia brasiliensis</name>
    <dbReference type="NCBI Taxonomy" id="3981"/>
    <lineage>
        <taxon>Eukaryota</taxon>
        <taxon>Viridiplantae</taxon>
        <taxon>Streptophyta</taxon>
        <taxon>Embryophyta</taxon>
        <taxon>Tracheophyta</taxon>
        <taxon>Spermatophyta</taxon>
        <taxon>Magnoliopsida</taxon>
        <taxon>eudicotyledons</taxon>
        <taxon>Gunneridae</taxon>
        <taxon>Pentapetalae</taxon>
        <taxon>rosids</taxon>
        <taxon>fabids</taxon>
        <taxon>Malpighiales</taxon>
        <taxon>Euphorbiaceae</taxon>
        <taxon>Crotonoideae</taxon>
        <taxon>Micrandreae</taxon>
        <taxon>Hevea</taxon>
    </lineage>
</organism>
<dbReference type="EMBL" id="JAAGAX010000003">
    <property type="protein sequence ID" value="KAF2318165.1"/>
    <property type="molecule type" value="Genomic_DNA"/>
</dbReference>
<keyword evidence="3" id="KW-1185">Reference proteome</keyword>
<proteinExistence type="predicted"/>
<dbReference type="InterPro" id="IPR044713">
    <property type="entry name" value="DNJA1/2-like"/>
</dbReference>
<evidence type="ECO:0000313" key="2">
    <source>
        <dbReference type="EMBL" id="KAF2318165.1"/>
    </source>
</evidence>
<accession>A0A6A6MZX7</accession>
<evidence type="ECO:0000256" key="1">
    <source>
        <dbReference type="SAM" id="MobiDB-lite"/>
    </source>
</evidence>
<dbReference type="Proteomes" id="UP000467840">
    <property type="component" value="Chromosome 10"/>
</dbReference>
<protein>
    <submittedName>
        <fullName evidence="2">Uncharacterized protein</fullName>
    </submittedName>
</protein>
<comment type="caution">
    <text evidence="2">The sequence shown here is derived from an EMBL/GenBank/DDBJ whole genome shotgun (WGS) entry which is preliminary data.</text>
</comment>
<feature type="region of interest" description="Disordered" evidence="1">
    <location>
        <begin position="103"/>
        <end position="133"/>
    </location>
</feature>
<gene>
    <name evidence="2" type="ORF">GH714_001937</name>
</gene>
<sequence>MKFVNQQYYIRFQGSGVAHQFWLLNSIFTYFQNPDSDLGQFKAINDEGMPMYENSFLRGKLYIHFSVKALDAVLPSRTLVKLSNMELDECEEATLHDVNFEKEMQRKQQQAQEAYDEDEGKDSLPPSPFVPFK</sequence>
<dbReference type="GO" id="GO:0006457">
    <property type="term" value="P:protein folding"/>
    <property type="evidence" value="ECO:0007669"/>
    <property type="project" value="InterPro"/>
</dbReference>